<feature type="binding site" evidence="7">
    <location>
        <position position="31"/>
    </location>
    <ligand>
        <name>NADPH</name>
        <dbReference type="ChEBI" id="CHEBI:57783"/>
    </ligand>
</feature>
<dbReference type="PIRSF" id="PIRSF000114">
    <property type="entry name" value="Glycerol-3-P_dh"/>
    <property type="match status" value="1"/>
</dbReference>
<dbReference type="SUPFAM" id="SSF51735">
    <property type="entry name" value="NAD(P)-binding Rossmann-fold domains"/>
    <property type="match status" value="1"/>
</dbReference>
<evidence type="ECO:0000313" key="16">
    <source>
        <dbReference type="Proteomes" id="UP000252147"/>
    </source>
</evidence>
<evidence type="ECO:0000256" key="12">
    <source>
        <dbReference type="RuleBase" id="RU000439"/>
    </source>
</evidence>
<accession>A0A368BMU9</accession>
<dbReference type="PANTHER" id="PTHR11728">
    <property type="entry name" value="GLYCEROL-3-PHOSPHATE DEHYDROGENASE"/>
    <property type="match status" value="1"/>
</dbReference>
<evidence type="ECO:0000256" key="9">
    <source>
        <dbReference type="PIRSR" id="PIRSR000114-2"/>
    </source>
</evidence>
<dbReference type="AlphaFoldDB" id="A0A368BMU9"/>
<dbReference type="Proteomes" id="UP000252147">
    <property type="component" value="Unassembled WGS sequence"/>
</dbReference>
<evidence type="ECO:0000256" key="3">
    <source>
        <dbReference type="ARBA" id="ARBA00023002"/>
    </source>
</evidence>
<keyword evidence="3 7" id="KW-0560">Oxidoreductase</keyword>
<dbReference type="UniPathway" id="UPA00940"/>
<proteinExistence type="inferred from homology"/>
<dbReference type="GO" id="GO:0005975">
    <property type="term" value="P:carbohydrate metabolic process"/>
    <property type="evidence" value="ECO:0007669"/>
    <property type="project" value="InterPro"/>
</dbReference>
<gene>
    <name evidence="7" type="primary">gpsA</name>
    <name evidence="15" type="ORF">DBW97_02560</name>
</gene>
<feature type="binding site" evidence="7">
    <location>
        <position position="251"/>
    </location>
    <ligand>
        <name>sn-glycerol 3-phosphate</name>
        <dbReference type="ChEBI" id="CHEBI:57597"/>
    </ligand>
</feature>
<dbReference type="GO" id="GO:0046167">
    <property type="term" value="P:glycerol-3-phosphate biosynthetic process"/>
    <property type="evidence" value="ECO:0007669"/>
    <property type="project" value="UniProtKB-UniRule"/>
</dbReference>
<keyword evidence="7" id="KW-0521">NADP</keyword>
<evidence type="ECO:0000256" key="11">
    <source>
        <dbReference type="RuleBase" id="RU000437"/>
    </source>
</evidence>
<evidence type="ECO:0000256" key="7">
    <source>
        <dbReference type="HAMAP-Rule" id="MF_00394"/>
    </source>
</evidence>
<dbReference type="NCBIfam" id="NF000942">
    <property type="entry name" value="PRK00094.1-4"/>
    <property type="match status" value="1"/>
</dbReference>
<dbReference type="EMBL" id="QOPD01000003">
    <property type="protein sequence ID" value="RCL38405.1"/>
    <property type="molecule type" value="Genomic_DNA"/>
</dbReference>
<dbReference type="GO" id="GO:0141153">
    <property type="term" value="F:glycerol-3-phosphate dehydrogenase (NADP+) activity"/>
    <property type="evidence" value="ECO:0007669"/>
    <property type="project" value="RHEA"/>
</dbReference>
<comment type="catalytic activity">
    <reaction evidence="7 12">
        <text>sn-glycerol 3-phosphate + NADP(+) = dihydroxyacetone phosphate + NADPH + H(+)</text>
        <dbReference type="Rhea" id="RHEA:11096"/>
        <dbReference type="ChEBI" id="CHEBI:15378"/>
        <dbReference type="ChEBI" id="CHEBI:57597"/>
        <dbReference type="ChEBI" id="CHEBI:57642"/>
        <dbReference type="ChEBI" id="CHEBI:57783"/>
        <dbReference type="ChEBI" id="CHEBI:58349"/>
        <dbReference type="EC" id="1.1.1.94"/>
    </reaction>
</comment>
<dbReference type="InterPro" id="IPR006109">
    <property type="entry name" value="G3P_DH_NAD-dep_C"/>
</dbReference>
<dbReference type="InterPro" id="IPR008927">
    <property type="entry name" value="6-PGluconate_DH-like_C_sf"/>
</dbReference>
<dbReference type="Gene3D" id="3.40.50.720">
    <property type="entry name" value="NAD(P)-binding Rossmann-like Domain"/>
    <property type="match status" value="1"/>
</dbReference>
<feature type="binding site" evidence="7">
    <location>
        <position position="136"/>
    </location>
    <ligand>
        <name>NADPH</name>
        <dbReference type="ChEBI" id="CHEBI:57783"/>
    </ligand>
</feature>
<evidence type="ECO:0000313" key="15">
    <source>
        <dbReference type="EMBL" id="RCL38405.1"/>
    </source>
</evidence>
<comment type="pathway">
    <text evidence="7">Membrane lipid metabolism; glycerophospholipid metabolism.</text>
</comment>
<feature type="binding site" evidence="7">
    <location>
        <position position="250"/>
    </location>
    <ligand>
        <name>sn-glycerol 3-phosphate</name>
        <dbReference type="ChEBI" id="CHEBI:57597"/>
    </ligand>
</feature>
<dbReference type="GO" id="GO:0141152">
    <property type="term" value="F:glycerol-3-phosphate dehydrogenase (NAD+) activity"/>
    <property type="evidence" value="ECO:0007669"/>
    <property type="project" value="RHEA"/>
</dbReference>
<name>A0A368BMU9_9GAMM</name>
<feature type="binding site" evidence="10">
    <location>
        <position position="251"/>
    </location>
    <ligand>
        <name>NAD(+)</name>
        <dbReference type="ChEBI" id="CHEBI:57540"/>
    </ligand>
</feature>
<feature type="binding site" evidence="7">
    <location>
        <position position="102"/>
    </location>
    <ligand>
        <name>sn-glycerol 3-phosphate</name>
        <dbReference type="ChEBI" id="CHEBI:57597"/>
    </ligand>
</feature>
<evidence type="ECO:0000256" key="8">
    <source>
        <dbReference type="PIRSR" id="PIRSR000114-1"/>
    </source>
</evidence>
<dbReference type="Gene3D" id="1.10.1040.10">
    <property type="entry name" value="N-(1-d-carboxylethyl)-l-norvaline Dehydrogenase, domain 2"/>
    <property type="match status" value="1"/>
</dbReference>
<feature type="binding site" evidence="7">
    <location>
        <position position="11"/>
    </location>
    <ligand>
        <name>NADPH</name>
        <dbReference type="ChEBI" id="CHEBI:57783"/>
    </ligand>
</feature>
<dbReference type="InterPro" id="IPR011128">
    <property type="entry name" value="G3P_DH_NAD-dep_N"/>
</dbReference>
<feature type="binding site" evidence="7">
    <location>
        <position position="187"/>
    </location>
    <ligand>
        <name>sn-glycerol 3-phosphate</name>
        <dbReference type="ChEBI" id="CHEBI:57597"/>
    </ligand>
</feature>
<dbReference type="InterPro" id="IPR036291">
    <property type="entry name" value="NAD(P)-bd_dom_sf"/>
</dbReference>
<evidence type="ECO:0000259" key="13">
    <source>
        <dbReference type="Pfam" id="PF01210"/>
    </source>
</evidence>
<feature type="binding site" evidence="7">
    <location>
        <position position="32"/>
    </location>
    <ligand>
        <name>NADPH</name>
        <dbReference type="ChEBI" id="CHEBI:57783"/>
    </ligand>
</feature>
<evidence type="ECO:0000256" key="1">
    <source>
        <dbReference type="ARBA" id="ARBA00011009"/>
    </source>
</evidence>
<keyword evidence="4 7" id="KW-0443">Lipid metabolism</keyword>
<keyword evidence="7" id="KW-0547">Nucleotide-binding</keyword>
<evidence type="ECO:0000256" key="10">
    <source>
        <dbReference type="PIRSR" id="PIRSR000114-3"/>
    </source>
</evidence>
<evidence type="ECO:0000256" key="4">
    <source>
        <dbReference type="ARBA" id="ARBA00023098"/>
    </source>
</evidence>
<comment type="function">
    <text evidence="7">Catalyzes the reduction of the glycolytic intermediate dihydroxyacetone phosphate (DHAP) to sn-glycerol 3-phosphate (G3P), the key precursor for phospholipid synthesis.</text>
</comment>
<dbReference type="Pfam" id="PF07479">
    <property type="entry name" value="NAD_Gly3P_dh_C"/>
    <property type="match status" value="1"/>
</dbReference>
<comment type="subcellular location">
    <subcellularLocation>
        <location evidence="7">Cytoplasm</location>
    </subcellularLocation>
</comment>
<protein>
    <recommendedName>
        <fullName evidence="7">Glycerol-3-phosphate dehydrogenase [NAD(P)+]</fullName>
        <ecNumber evidence="7">1.1.1.94</ecNumber>
    </recommendedName>
    <alternativeName>
        <fullName evidence="7">NAD(P)(+)-dependent glycerol-3-phosphate dehydrogenase</fullName>
    </alternativeName>
    <alternativeName>
        <fullName evidence="7">NAD(P)H-dependent dihydroxyacetone-phosphate reductase</fullName>
    </alternativeName>
</protein>
<evidence type="ECO:0000256" key="6">
    <source>
        <dbReference type="ARBA" id="ARBA00023264"/>
    </source>
</evidence>
<keyword evidence="2 7" id="KW-0444">Lipid biosynthesis</keyword>
<feature type="binding site" evidence="9">
    <location>
        <position position="102"/>
    </location>
    <ligand>
        <name>substrate</name>
    </ligand>
</feature>
<feature type="binding site" evidence="10">
    <location>
        <begin position="7"/>
        <end position="12"/>
    </location>
    <ligand>
        <name>NAD(+)</name>
        <dbReference type="ChEBI" id="CHEBI:57540"/>
    </ligand>
</feature>
<comment type="caution">
    <text evidence="7">Lacks conserved residue(s) required for the propagation of feature annotation.</text>
</comment>
<dbReference type="GO" id="GO:0005829">
    <property type="term" value="C:cytosol"/>
    <property type="evidence" value="ECO:0007669"/>
    <property type="project" value="TreeGrafter"/>
</dbReference>
<keyword evidence="6 7" id="KW-1208">Phospholipid metabolism</keyword>
<evidence type="ECO:0000259" key="14">
    <source>
        <dbReference type="Pfam" id="PF07479"/>
    </source>
</evidence>
<dbReference type="InterPro" id="IPR006168">
    <property type="entry name" value="G3P_DH_NAD-dep"/>
</dbReference>
<dbReference type="SUPFAM" id="SSF48179">
    <property type="entry name" value="6-phosphogluconate dehydrogenase C-terminal domain-like"/>
    <property type="match status" value="1"/>
</dbReference>
<comment type="similarity">
    <text evidence="1 7 11">Belongs to the NAD-dependent glycerol-3-phosphate dehydrogenase family.</text>
</comment>
<feature type="binding site" evidence="7">
    <location>
        <position position="240"/>
    </location>
    <ligand>
        <name>sn-glycerol 3-phosphate</name>
        <dbReference type="ChEBI" id="CHEBI:57597"/>
    </ligand>
</feature>
<feature type="binding site" evidence="9">
    <location>
        <begin position="251"/>
        <end position="252"/>
    </location>
    <ligand>
        <name>substrate</name>
    </ligand>
</feature>
<dbReference type="PANTHER" id="PTHR11728:SF1">
    <property type="entry name" value="GLYCEROL-3-PHOSPHATE DEHYDROGENASE [NAD(+)] 2, CHLOROPLASTIC"/>
    <property type="match status" value="1"/>
</dbReference>
<feature type="binding site" evidence="7">
    <location>
        <position position="277"/>
    </location>
    <ligand>
        <name>NADPH</name>
        <dbReference type="ChEBI" id="CHEBI:57783"/>
    </ligand>
</feature>
<dbReference type="GO" id="GO:0051287">
    <property type="term" value="F:NAD binding"/>
    <property type="evidence" value="ECO:0007669"/>
    <property type="project" value="InterPro"/>
</dbReference>
<keyword evidence="7 10" id="KW-0520">NAD</keyword>
<feature type="binding site" evidence="7">
    <location>
        <position position="102"/>
    </location>
    <ligand>
        <name>NADPH</name>
        <dbReference type="ChEBI" id="CHEBI:57783"/>
    </ligand>
</feature>
<dbReference type="HAMAP" id="MF_00394">
    <property type="entry name" value="NAD_Glyc3P_dehydrog"/>
    <property type="match status" value="1"/>
</dbReference>
<evidence type="ECO:0000256" key="5">
    <source>
        <dbReference type="ARBA" id="ARBA00023209"/>
    </source>
</evidence>
<feature type="active site" description="Proton acceptor" evidence="7 8">
    <location>
        <position position="187"/>
    </location>
</feature>
<feature type="binding site" evidence="7">
    <location>
        <position position="252"/>
    </location>
    <ligand>
        <name>sn-glycerol 3-phosphate</name>
        <dbReference type="ChEBI" id="CHEBI:57597"/>
    </ligand>
</feature>
<dbReference type="GO" id="GO:0046168">
    <property type="term" value="P:glycerol-3-phosphate catabolic process"/>
    <property type="evidence" value="ECO:0007669"/>
    <property type="project" value="InterPro"/>
</dbReference>
<dbReference type="InterPro" id="IPR013328">
    <property type="entry name" value="6PGD_dom2"/>
</dbReference>
<feature type="binding site" evidence="7">
    <location>
        <position position="251"/>
    </location>
    <ligand>
        <name>NADPH</name>
        <dbReference type="ChEBI" id="CHEBI:57783"/>
    </ligand>
</feature>
<feature type="binding site" evidence="7">
    <location>
        <position position="132"/>
    </location>
    <ligand>
        <name>sn-glycerol 3-phosphate</name>
        <dbReference type="ChEBI" id="CHEBI:57597"/>
    </ligand>
</feature>
<feature type="domain" description="Glycerol-3-phosphate dehydrogenase NAD-dependent N-terminal" evidence="13">
    <location>
        <begin position="2"/>
        <end position="155"/>
    </location>
</feature>
<dbReference type="EC" id="1.1.1.94" evidence="7"/>
<keyword evidence="5 7" id="KW-0594">Phospholipid biosynthesis</keyword>
<reference evidence="15 16" key="1">
    <citation type="journal article" date="2018" name="Microbiome">
        <title>Fine metagenomic profile of the Mediterranean stratified and mixed water columns revealed by assembly and recruitment.</title>
        <authorList>
            <person name="Haro-Moreno J.M."/>
            <person name="Lopez-Perez M."/>
            <person name="De La Torre J.R."/>
            <person name="Picazo A."/>
            <person name="Camacho A."/>
            <person name="Rodriguez-Valera F."/>
        </authorList>
    </citation>
    <scope>NUCLEOTIDE SEQUENCE [LARGE SCALE GENOMIC DNA]</scope>
    <source>
        <strain evidence="15">MED-G83</strain>
    </source>
</reference>
<evidence type="ECO:0000256" key="2">
    <source>
        <dbReference type="ARBA" id="ARBA00022516"/>
    </source>
</evidence>
<dbReference type="Pfam" id="PF01210">
    <property type="entry name" value="NAD_Gly3P_dh_N"/>
    <property type="match status" value="1"/>
</dbReference>
<keyword evidence="7" id="KW-0963">Cytoplasm</keyword>
<feature type="domain" description="Glycerol-3-phosphate dehydrogenase NAD-dependent C-terminal" evidence="14">
    <location>
        <begin position="176"/>
        <end position="315"/>
    </location>
</feature>
<comment type="catalytic activity">
    <reaction evidence="7">
        <text>sn-glycerol 3-phosphate + NAD(+) = dihydroxyacetone phosphate + NADH + H(+)</text>
        <dbReference type="Rhea" id="RHEA:11092"/>
        <dbReference type="ChEBI" id="CHEBI:15378"/>
        <dbReference type="ChEBI" id="CHEBI:57540"/>
        <dbReference type="ChEBI" id="CHEBI:57597"/>
        <dbReference type="ChEBI" id="CHEBI:57642"/>
        <dbReference type="ChEBI" id="CHEBI:57945"/>
        <dbReference type="EC" id="1.1.1.94"/>
    </reaction>
</comment>
<sequence length="332" mass="36347">MKIAVIGSGKFGRVLAQILGENGHEVIIYSRRQTEVNSINKDKKSSSGFKFNNASNIWATNEVADLSSAVYILISVSSKDFREVMGSVVPGMSSQVFVSCVKGFEESTGKLMTEILNSDFGISEDRLVVLSGPNLSKELSNFELTGTVLAGKNNDILQELAEVLKNNYFIPYLNNDMNGVEMGGALKNIYAIVSGYFHQKGVGENTIGLLLTKCLEEMRLFSQAKGANSSTFLGLSGVGDFFSTALSKDSRNYRFGASLAKDLSVEEALKEVNDTVEGYQTSLIVFEEAQKVNLNLEILNFLISVYESAKSLEEAKEIFRGKLIEEDIKLKG</sequence>
<dbReference type="PRINTS" id="PR00077">
    <property type="entry name" value="GPDHDRGNASE"/>
</dbReference>
<organism evidence="15 16">
    <name type="scientific">SAR86 cluster bacterium</name>
    <dbReference type="NCBI Taxonomy" id="2030880"/>
    <lineage>
        <taxon>Bacteria</taxon>
        <taxon>Pseudomonadati</taxon>
        <taxon>Pseudomonadota</taxon>
        <taxon>Gammaproteobacteria</taxon>
        <taxon>SAR86 cluster</taxon>
    </lineage>
</organism>
<comment type="caution">
    <text evidence="15">The sequence shown here is derived from an EMBL/GenBank/DDBJ whole genome shotgun (WGS) entry which is preliminary data.</text>
</comment>
<dbReference type="GO" id="GO:0046474">
    <property type="term" value="P:glycerophospholipid biosynthetic process"/>
    <property type="evidence" value="ECO:0007669"/>
    <property type="project" value="TreeGrafter"/>
</dbReference>